<protein>
    <submittedName>
        <fullName evidence="1">Uncharacterized protein</fullName>
    </submittedName>
</protein>
<accession>A0A0A9BM59</accession>
<reference evidence="1" key="2">
    <citation type="journal article" date="2015" name="Data Brief">
        <title>Shoot transcriptome of the giant reed, Arundo donax.</title>
        <authorList>
            <person name="Barrero R.A."/>
            <person name="Guerrero F.D."/>
            <person name="Moolhuijzen P."/>
            <person name="Goolsby J.A."/>
            <person name="Tidwell J."/>
            <person name="Bellgard S.E."/>
            <person name="Bellgard M.I."/>
        </authorList>
    </citation>
    <scope>NUCLEOTIDE SEQUENCE</scope>
    <source>
        <tissue evidence="1">Shoot tissue taken approximately 20 cm above the soil surface</tissue>
    </source>
</reference>
<organism evidence="1">
    <name type="scientific">Arundo donax</name>
    <name type="common">Giant reed</name>
    <name type="synonym">Donax arundinaceus</name>
    <dbReference type="NCBI Taxonomy" id="35708"/>
    <lineage>
        <taxon>Eukaryota</taxon>
        <taxon>Viridiplantae</taxon>
        <taxon>Streptophyta</taxon>
        <taxon>Embryophyta</taxon>
        <taxon>Tracheophyta</taxon>
        <taxon>Spermatophyta</taxon>
        <taxon>Magnoliopsida</taxon>
        <taxon>Liliopsida</taxon>
        <taxon>Poales</taxon>
        <taxon>Poaceae</taxon>
        <taxon>PACMAD clade</taxon>
        <taxon>Arundinoideae</taxon>
        <taxon>Arundineae</taxon>
        <taxon>Arundo</taxon>
    </lineage>
</organism>
<dbReference type="AlphaFoldDB" id="A0A0A9BM59"/>
<sequence>MPGYSPISDTTHPIKNKYKAILAATLLH</sequence>
<proteinExistence type="predicted"/>
<evidence type="ECO:0000313" key="1">
    <source>
        <dbReference type="EMBL" id="JAD65034.1"/>
    </source>
</evidence>
<dbReference type="EMBL" id="GBRH01232861">
    <property type="protein sequence ID" value="JAD65034.1"/>
    <property type="molecule type" value="Transcribed_RNA"/>
</dbReference>
<name>A0A0A9BM59_ARUDO</name>
<reference evidence="1" key="1">
    <citation type="submission" date="2014-09" db="EMBL/GenBank/DDBJ databases">
        <authorList>
            <person name="Magalhaes I.L.F."/>
            <person name="Oliveira U."/>
            <person name="Santos F.R."/>
            <person name="Vidigal T.H.D.A."/>
            <person name="Brescovit A.D."/>
            <person name="Santos A.J."/>
        </authorList>
    </citation>
    <scope>NUCLEOTIDE SEQUENCE</scope>
    <source>
        <tissue evidence="1">Shoot tissue taken approximately 20 cm above the soil surface</tissue>
    </source>
</reference>